<dbReference type="InterPro" id="IPR003593">
    <property type="entry name" value="AAA+_ATPase"/>
</dbReference>
<keyword evidence="8" id="KW-1185">Reference proteome</keyword>
<dbReference type="PANTHER" id="PTHR42794">
    <property type="entry name" value="HEMIN IMPORT ATP-BINDING PROTEIN HMUV"/>
    <property type="match status" value="1"/>
</dbReference>
<dbReference type="Gene3D" id="3.40.50.300">
    <property type="entry name" value="P-loop containing nucleotide triphosphate hydrolases"/>
    <property type="match status" value="1"/>
</dbReference>
<keyword evidence="4" id="KW-1278">Translocase</keyword>
<evidence type="ECO:0000256" key="1">
    <source>
        <dbReference type="ARBA" id="ARBA00022448"/>
    </source>
</evidence>
<keyword evidence="3 7" id="KW-0067">ATP-binding</keyword>
<protein>
    <submittedName>
        <fullName evidence="7">Iron complex transport system ATP-binding protein</fullName>
    </submittedName>
</protein>
<dbReference type="RefSeq" id="WP_060610318.1">
    <property type="nucleotide sequence ID" value="NZ_FQZC01000005.1"/>
</dbReference>
<sequence length="259" mass="26520">MAAAIRACGVRRIIGGRAVLEGVDLSVETGEVVVLIGANGAGKSTLLKIISGESAPDGGHVGGPVAEARNAAAMARVRAVVPQSVELAFPFTAFEIVRLGAESGGAGGRAADRLCDAALSDVGLAGYGDRKVSSLSGGEAQRVHLARAIAQVRAMPGPTRFLLLDEPTASLDLCHQLLVVRLARRMAEEGVGVLAILHDINLACLAATRLVALADGRVVADGSPREIVDDALIERVYAVQLAVGHAPSHLPFVLPQAAG</sequence>
<evidence type="ECO:0000313" key="7">
    <source>
        <dbReference type="EMBL" id="SHJ96384.1"/>
    </source>
</evidence>
<dbReference type="Pfam" id="PF00005">
    <property type="entry name" value="ABC_tran"/>
    <property type="match status" value="1"/>
</dbReference>
<evidence type="ECO:0000313" key="8">
    <source>
        <dbReference type="Proteomes" id="UP000184290"/>
    </source>
</evidence>
<dbReference type="SUPFAM" id="SSF52540">
    <property type="entry name" value="P-loop containing nucleoside triphosphate hydrolases"/>
    <property type="match status" value="1"/>
</dbReference>
<comment type="caution">
    <text evidence="7">The sequence shown here is derived from an EMBL/GenBank/DDBJ whole genome shotgun (WGS) entry which is preliminary data.</text>
</comment>
<name>A0ABY1IQZ2_9HYPH</name>
<reference evidence="7 8" key="1">
    <citation type="submission" date="2016-11" db="EMBL/GenBank/DDBJ databases">
        <authorList>
            <person name="Varghese N."/>
            <person name="Submissions S."/>
        </authorList>
    </citation>
    <scope>NUCLEOTIDE SEQUENCE [LARGE SCALE GENOMIC DNA]</scope>
    <source>
        <strain evidence="7 8">DSM 21988</strain>
    </source>
</reference>
<dbReference type="InterPro" id="IPR027417">
    <property type="entry name" value="P-loop_NTPase"/>
</dbReference>
<evidence type="ECO:0000259" key="6">
    <source>
        <dbReference type="PROSITE" id="PS50893"/>
    </source>
</evidence>
<accession>A0ABY1IQZ2</accession>
<dbReference type="PROSITE" id="PS50893">
    <property type="entry name" value="ABC_TRANSPORTER_2"/>
    <property type="match status" value="1"/>
</dbReference>
<keyword evidence="2" id="KW-0547">Nucleotide-binding</keyword>
<dbReference type="PANTHER" id="PTHR42794:SF1">
    <property type="entry name" value="HEMIN IMPORT ATP-BINDING PROTEIN HMUV"/>
    <property type="match status" value="1"/>
</dbReference>
<organism evidence="7 8">
    <name type="scientific">Aureimonas altamirensis DSM 21988</name>
    <dbReference type="NCBI Taxonomy" id="1121026"/>
    <lineage>
        <taxon>Bacteria</taxon>
        <taxon>Pseudomonadati</taxon>
        <taxon>Pseudomonadota</taxon>
        <taxon>Alphaproteobacteria</taxon>
        <taxon>Hyphomicrobiales</taxon>
        <taxon>Aurantimonadaceae</taxon>
        <taxon>Aureimonas</taxon>
    </lineage>
</organism>
<comment type="function">
    <text evidence="5">Part of the ABC transporter complex HmuTUV involved in hemin import. Responsible for energy coupling to the transport system.</text>
</comment>
<evidence type="ECO:0000256" key="2">
    <source>
        <dbReference type="ARBA" id="ARBA00022741"/>
    </source>
</evidence>
<evidence type="ECO:0000256" key="5">
    <source>
        <dbReference type="ARBA" id="ARBA00037066"/>
    </source>
</evidence>
<proteinExistence type="predicted"/>
<keyword evidence="1" id="KW-0813">Transport</keyword>
<evidence type="ECO:0000256" key="3">
    <source>
        <dbReference type="ARBA" id="ARBA00022840"/>
    </source>
</evidence>
<evidence type="ECO:0000256" key="4">
    <source>
        <dbReference type="ARBA" id="ARBA00022967"/>
    </source>
</evidence>
<dbReference type="Proteomes" id="UP000184290">
    <property type="component" value="Unassembled WGS sequence"/>
</dbReference>
<dbReference type="EMBL" id="FQZC01000005">
    <property type="protein sequence ID" value="SHJ96384.1"/>
    <property type="molecule type" value="Genomic_DNA"/>
</dbReference>
<dbReference type="GO" id="GO:0005524">
    <property type="term" value="F:ATP binding"/>
    <property type="evidence" value="ECO:0007669"/>
    <property type="project" value="UniProtKB-KW"/>
</dbReference>
<dbReference type="InterPro" id="IPR003439">
    <property type="entry name" value="ABC_transporter-like_ATP-bd"/>
</dbReference>
<gene>
    <name evidence="7" type="ORF">SAMN02745911_3834</name>
</gene>
<feature type="domain" description="ABC transporter" evidence="6">
    <location>
        <begin position="5"/>
        <end position="240"/>
    </location>
</feature>
<dbReference type="SMART" id="SM00382">
    <property type="entry name" value="AAA"/>
    <property type="match status" value="1"/>
</dbReference>